<sequence>MAYLGPEETDEQPDLMREMHSMKVGGGTMAFRESFSEMLRRLHRERTDLMRELIRVEKSVAAVESILR</sequence>
<dbReference type="AlphaFoldDB" id="A0A0F9IL62"/>
<accession>A0A0F9IL62</accession>
<proteinExistence type="predicted"/>
<organism evidence="1">
    <name type="scientific">marine sediment metagenome</name>
    <dbReference type="NCBI Taxonomy" id="412755"/>
    <lineage>
        <taxon>unclassified sequences</taxon>
        <taxon>metagenomes</taxon>
        <taxon>ecological metagenomes</taxon>
    </lineage>
</organism>
<reference evidence="1" key="1">
    <citation type="journal article" date="2015" name="Nature">
        <title>Complex archaea that bridge the gap between prokaryotes and eukaryotes.</title>
        <authorList>
            <person name="Spang A."/>
            <person name="Saw J.H."/>
            <person name="Jorgensen S.L."/>
            <person name="Zaremba-Niedzwiedzka K."/>
            <person name="Martijn J."/>
            <person name="Lind A.E."/>
            <person name="van Eijk R."/>
            <person name="Schleper C."/>
            <person name="Guy L."/>
            <person name="Ettema T.J."/>
        </authorList>
    </citation>
    <scope>NUCLEOTIDE SEQUENCE</scope>
</reference>
<gene>
    <name evidence="1" type="ORF">LCGC14_1565480</name>
</gene>
<evidence type="ECO:0000313" key="1">
    <source>
        <dbReference type="EMBL" id="KKM33137.1"/>
    </source>
</evidence>
<comment type="caution">
    <text evidence="1">The sequence shown here is derived from an EMBL/GenBank/DDBJ whole genome shotgun (WGS) entry which is preliminary data.</text>
</comment>
<protein>
    <submittedName>
        <fullName evidence="1">Uncharacterized protein</fullName>
    </submittedName>
</protein>
<name>A0A0F9IL62_9ZZZZ</name>
<dbReference type="EMBL" id="LAZR01012141">
    <property type="protein sequence ID" value="KKM33137.1"/>
    <property type="molecule type" value="Genomic_DNA"/>
</dbReference>